<reference evidence="7 8" key="1">
    <citation type="submission" date="2024-01" db="EMBL/GenBank/DDBJ databases">
        <title>Multi-omics insights into the function and evolution of sodium benzoate biodegradation pathways in Benzoatithermus flavus gen. nov., sp. nov. from hot spring.</title>
        <authorList>
            <person name="Hu C.-J."/>
            <person name="Li W.-J."/>
        </authorList>
    </citation>
    <scope>NUCLEOTIDE SEQUENCE [LARGE SCALE GENOMIC DNA]</scope>
    <source>
        <strain evidence="7 8">SYSU G07066</strain>
    </source>
</reference>
<dbReference type="Pfam" id="PF09864">
    <property type="entry name" value="MliC"/>
    <property type="match status" value="1"/>
</dbReference>
<dbReference type="InterPro" id="IPR018660">
    <property type="entry name" value="MliC"/>
</dbReference>
<proteinExistence type="predicted"/>
<evidence type="ECO:0000256" key="4">
    <source>
        <dbReference type="ARBA" id="ARBA00023288"/>
    </source>
</evidence>
<protein>
    <submittedName>
        <fullName evidence="7">MliC family protein</fullName>
    </submittedName>
</protein>
<keyword evidence="4" id="KW-0449">Lipoprotein</keyword>
<feature type="domain" description="C-type lysozyme inhibitor" evidence="6">
    <location>
        <begin position="52"/>
        <end position="115"/>
    </location>
</feature>
<keyword evidence="8" id="KW-1185">Reference proteome</keyword>
<gene>
    <name evidence="7" type="ORF">U1T56_09600</name>
</gene>
<evidence type="ECO:0000256" key="3">
    <source>
        <dbReference type="ARBA" id="ARBA00023139"/>
    </source>
</evidence>
<dbReference type="Proteomes" id="UP001375743">
    <property type="component" value="Unassembled WGS sequence"/>
</dbReference>
<dbReference type="EMBL" id="JBBLZC010000008">
    <property type="protein sequence ID" value="MEK0083405.1"/>
    <property type="molecule type" value="Genomic_DNA"/>
</dbReference>
<organism evidence="7 8">
    <name type="scientific">Benzoatithermus flavus</name>
    <dbReference type="NCBI Taxonomy" id="3108223"/>
    <lineage>
        <taxon>Bacteria</taxon>
        <taxon>Pseudomonadati</taxon>
        <taxon>Pseudomonadota</taxon>
        <taxon>Alphaproteobacteria</taxon>
        <taxon>Geminicoccales</taxon>
        <taxon>Geminicoccaceae</taxon>
        <taxon>Benzoatithermus</taxon>
    </lineage>
</organism>
<sequence length="127" mass="13812">MAKDRRLSAMLPSAGSGRTRSGPGVALAGCLVLLAGCGRGEAPPASVADLAWRCADGHVLRVLFQEEQNRAVLTTSKDALTLTRSPADRGRRFTAPGWELWAVRDEALFTYPGGVQTYCRYRPWFDS</sequence>
<evidence type="ECO:0000256" key="2">
    <source>
        <dbReference type="ARBA" id="ARBA00023136"/>
    </source>
</evidence>
<feature type="region of interest" description="Disordered" evidence="5">
    <location>
        <begin position="1"/>
        <end position="21"/>
    </location>
</feature>
<dbReference type="SUPFAM" id="SSF141488">
    <property type="entry name" value="YdhA-like"/>
    <property type="match status" value="1"/>
</dbReference>
<name>A0ABU8XQB1_9PROT</name>
<keyword evidence="1" id="KW-0732">Signal</keyword>
<evidence type="ECO:0000259" key="6">
    <source>
        <dbReference type="Pfam" id="PF09864"/>
    </source>
</evidence>
<keyword evidence="3" id="KW-0564">Palmitate</keyword>
<keyword evidence="2" id="KW-0472">Membrane</keyword>
<comment type="caution">
    <text evidence="7">The sequence shown here is derived from an EMBL/GenBank/DDBJ whole genome shotgun (WGS) entry which is preliminary data.</text>
</comment>
<evidence type="ECO:0000256" key="5">
    <source>
        <dbReference type="SAM" id="MobiDB-lite"/>
    </source>
</evidence>
<dbReference type="RefSeq" id="WP_418159257.1">
    <property type="nucleotide sequence ID" value="NZ_JBBLZC010000008.1"/>
</dbReference>
<accession>A0ABU8XQB1</accession>
<dbReference type="Gene3D" id="2.40.128.200">
    <property type="match status" value="1"/>
</dbReference>
<evidence type="ECO:0000313" key="7">
    <source>
        <dbReference type="EMBL" id="MEK0083405.1"/>
    </source>
</evidence>
<evidence type="ECO:0000256" key="1">
    <source>
        <dbReference type="ARBA" id="ARBA00022729"/>
    </source>
</evidence>
<evidence type="ECO:0000313" key="8">
    <source>
        <dbReference type="Proteomes" id="UP001375743"/>
    </source>
</evidence>
<dbReference type="InterPro" id="IPR036328">
    <property type="entry name" value="MliC_sf"/>
</dbReference>